<dbReference type="KEGG" id="tae:TepiRe1_0859"/>
<dbReference type="EMBL" id="HF563609">
    <property type="protein sequence ID" value="CCP25577.1"/>
    <property type="molecule type" value="Genomic_DNA"/>
</dbReference>
<keyword evidence="3" id="KW-1185">Reference proteome</keyword>
<dbReference type="eggNOG" id="COG2519">
    <property type="taxonomic scope" value="Bacteria"/>
</dbReference>
<dbReference type="Gene3D" id="3.40.50.150">
    <property type="entry name" value="Vaccinia Virus protein VP39"/>
    <property type="match status" value="1"/>
</dbReference>
<dbReference type="InterPro" id="IPR029063">
    <property type="entry name" value="SAM-dependent_MTases_sf"/>
</dbReference>
<name>F4LWZ9_TEPAE</name>
<dbReference type="InterPro" id="IPR052514">
    <property type="entry name" value="SAM-dependent_MTase"/>
</dbReference>
<dbReference type="OrthoDB" id="5329963at2"/>
<dbReference type="HOGENOM" id="CLU_074577_1_0_9"/>
<dbReference type="Pfam" id="PF05050">
    <property type="entry name" value="Methyltransf_21"/>
    <property type="match status" value="1"/>
</dbReference>
<dbReference type="GO" id="GO:0008168">
    <property type="term" value="F:methyltransferase activity"/>
    <property type="evidence" value="ECO:0007669"/>
    <property type="project" value="UniProtKB-KW"/>
</dbReference>
<keyword evidence="2" id="KW-0489">Methyltransferase</keyword>
<evidence type="ECO:0000259" key="1">
    <source>
        <dbReference type="Pfam" id="PF05050"/>
    </source>
</evidence>
<evidence type="ECO:0000313" key="2">
    <source>
        <dbReference type="EMBL" id="CCP25577.1"/>
    </source>
</evidence>
<accession>F4LWZ9</accession>
<keyword evidence="2" id="KW-0808">Transferase</keyword>
<dbReference type="GO" id="GO:0032259">
    <property type="term" value="P:methylation"/>
    <property type="evidence" value="ECO:0007669"/>
    <property type="project" value="UniProtKB-KW"/>
</dbReference>
<dbReference type="PATRIC" id="fig|1209989.3.peg.956"/>
<dbReference type="KEGG" id="tep:TepRe1_0794"/>
<dbReference type="SUPFAM" id="SSF53335">
    <property type="entry name" value="S-adenosyl-L-methionine-dependent methyltransferases"/>
    <property type="match status" value="1"/>
</dbReference>
<reference evidence="3" key="1">
    <citation type="journal article" date="2013" name="Genome Announc.">
        <title>First genome sequence of a syntrophic acetate-oxidizing bacterium, Tepidanaerobacter acetatoxydans strain Re1.</title>
        <authorList>
            <person name="Manzoor S."/>
            <person name="Bongcam-Rudloff E."/>
            <person name="Schnurer A."/>
            <person name="Muller B."/>
        </authorList>
    </citation>
    <scope>NUCLEOTIDE SEQUENCE [LARGE SCALE GENOMIC DNA]</scope>
    <source>
        <strain evidence="3">Re1</strain>
    </source>
</reference>
<dbReference type="Proteomes" id="UP000010802">
    <property type="component" value="Chromosome"/>
</dbReference>
<protein>
    <submittedName>
        <fullName evidence="2">Methyltransferase FkbM family</fullName>
    </submittedName>
</protein>
<gene>
    <name evidence="2" type="ordered locus">TEPIRE1_0859</name>
</gene>
<organism evidence="2 3">
    <name type="scientific">Tepidanaerobacter acetatoxydans (strain DSM 21804 / JCM 16047 / Re1)</name>
    <dbReference type="NCBI Taxonomy" id="1209989"/>
    <lineage>
        <taxon>Bacteria</taxon>
        <taxon>Bacillati</taxon>
        <taxon>Bacillota</taxon>
        <taxon>Clostridia</taxon>
        <taxon>Thermosediminibacterales</taxon>
        <taxon>Tepidanaerobacteraceae</taxon>
        <taxon>Tepidanaerobacter</taxon>
    </lineage>
</organism>
<dbReference type="PANTHER" id="PTHR34203">
    <property type="entry name" value="METHYLTRANSFERASE, FKBM FAMILY PROTEIN"/>
    <property type="match status" value="1"/>
</dbReference>
<evidence type="ECO:0000313" key="3">
    <source>
        <dbReference type="Proteomes" id="UP000010802"/>
    </source>
</evidence>
<dbReference type="STRING" id="1209989.TepRe1_0794"/>
<proteinExistence type="predicted"/>
<feature type="domain" description="Methyltransferase FkbM" evidence="1">
    <location>
        <begin position="60"/>
        <end position="214"/>
    </location>
</feature>
<accession>L0S1A1</accession>
<sequence length="264" mass="30253">MRGTYIGGQRMLVVTVYGGKLIIPSMDLSLSPELIISGSLELPLTKYLIKNIKQGFTVFDIGANLGYFTVLLGMLVGPTGKVFAYEPNPYLNSLLFDNLSINYVQDRVTISNKAVYSCITKIPFYITKRFMGNSSINRHNDEYFKLYSDQIDKIEIDSEPLDNYFDKFDTINLIKIDIEGGEYHAFLGMQKLIQSETVKIIIFELNKMMLQKDWCVFIQLLNKFQKSKRVIFHKLSDEGDLVPTKIDEIAKLDFCAHVVMQIRP</sequence>
<dbReference type="InterPro" id="IPR006342">
    <property type="entry name" value="FkbM_mtfrase"/>
</dbReference>
<dbReference type="NCBIfam" id="TIGR01444">
    <property type="entry name" value="fkbM_fam"/>
    <property type="match status" value="1"/>
</dbReference>
<dbReference type="PANTHER" id="PTHR34203:SF15">
    <property type="entry name" value="SLL1173 PROTEIN"/>
    <property type="match status" value="1"/>
</dbReference>
<dbReference type="AlphaFoldDB" id="F4LWZ9"/>